<dbReference type="GO" id="GO:0051082">
    <property type="term" value="F:unfolded protein binding"/>
    <property type="evidence" value="ECO:0007669"/>
    <property type="project" value="InterPro"/>
</dbReference>
<dbReference type="GO" id="GO:0005509">
    <property type="term" value="F:calcium ion binding"/>
    <property type="evidence" value="ECO:0007669"/>
    <property type="project" value="InterPro"/>
</dbReference>
<evidence type="ECO:0000256" key="9">
    <source>
        <dbReference type="RuleBase" id="RU362126"/>
    </source>
</evidence>
<feature type="chain" id="PRO_5020890701" evidence="9">
    <location>
        <begin position="17"/>
        <end position="553"/>
    </location>
</feature>
<comment type="similarity">
    <text evidence="2 9">Belongs to the calreticulin family.</text>
</comment>
<gene>
    <name evidence="10" type="ORF">METBISCDRAFT_30279</name>
</gene>
<dbReference type="Gene3D" id="2.10.250.10">
    <property type="entry name" value="Calreticulin/calnexin, P domain"/>
    <property type="match status" value="1"/>
</dbReference>
<dbReference type="EMBL" id="ML004443">
    <property type="protein sequence ID" value="RKP31309.1"/>
    <property type="molecule type" value="Genomic_DNA"/>
</dbReference>
<evidence type="ECO:0000256" key="4">
    <source>
        <dbReference type="ARBA" id="ARBA00022824"/>
    </source>
</evidence>
<dbReference type="Pfam" id="PF00262">
    <property type="entry name" value="Calreticulin"/>
    <property type="match status" value="1"/>
</dbReference>
<keyword evidence="3 9" id="KW-0812">Transmembrane</keyword>
<sequence length="553" mass="62412">MLVLHTLLLLLALVNAVEIPVFSGNLDNLSFFDQFSIESLAESGWVVSEAQKEDSTPYWGEWAIDEAYQYPGFAGDRALAMKTDATYYAISKALPQPISAENEDLVVQYEVKYQKEISCAGAYVKLLSDLVNAQEFSDASPFQVRFGPDICGAENKVDLALRRVVDANPVISVLSNPPLARRNLLTNLYTLIIRRNRDVEIRINGEVAHAGNLCEPRDFMTPSLEKMPYIEDPSAVKPADWDDREYIIDESTPKPADYDETYGSTWIPNPKIKKPEGWNDDENVPKFIKDPDAVKPAKWNDEEDGEWTRPFIKNPKCIPGCGKWEAPKIINPDYIGEWVAPSIKNPNYQGKWTPPMIKNLAQITAEVLSMPINAIGFDLWSMESDTLFNNIYVGHSVSEAERIGNETFVPKRKLEHAVYEKTRPEPKNPPSPPPATFEDLLNAESEGPFSTALEWLVAFAVNQFKLTKAFWERFQDDPLEAILAQPFRFAVSCFLMFLAFVFSVASLNLVLYLFLAKKQEAQGERFCCNKDPQNTLTTKEIPVLGNMFLLSVL</sequence>
<keyword evidence="7 9" id="KW-0143">Chaperone</keyword>
<evidence type="ECO:0000313" key="10">
    <source>
        <dbReference type="EMBL" id="RKP31309.1"/>
    </source>
</evidence>
<dbReference type="SUPFAM" id="SSF63887">
    <property type="entry name" value="P-domain of calnexin/calreticulin"/>
    <property type="match status" value="1"/>
</dbReference>
<evidence type="ECO:0000313" key="11">
    <source>
        <dbReference type="Proteomes" id="UP000268321"/>
    </source>
</evidence>
<comment type="subcellular location">
    <subcellularLocation>
        <location evidence="1">Endoplasmic reticulum membrane</location>
        <topology evidence="1">Single-pass membrane protein</topology>
    </subcellularLocation>
</comment>
<organism evidence="10 11">
    <name type="scientific">Metschnikowia bicuspidata</name>
    <dbReference type="NCBI Taxonomy" id="27322"/>
    <lineage>
        <taxon>Eukaryota</taxon>
        <taxon>Fungi</taxon>
        <taxon>Dikarya</taxon>
        <taxon>Ascomycota</taxon>
        <taxon>Saccharomycotina</taxon>
        <taxon>Pichiomycetes</taxon>
        <taxon>Metschnikowiaceae</taxon>
        <taxon>Metschnikowia</taxon>
    </lineage>
</organism>
<dbReference type="Proteomes" id="UP000268321">
    <property type="component" value="Unassembled WGS sequence"/>
</dbReference>
<dbReference type="PANTHER" id="PTHR11073:SF1">
    <property type="entry name" value="CALNEXIN 14D-RELATED"/>
    <property type="match status" value="1"/>
</dbReference>
<dbReference type="InterPro" id="IPR009033">
    <property type="entry name" value="Calreticulin/calnexin_P_dom_sf"/>
</dbReference>
<feature type="signal peptide" evidence="9">
    <location>
        <begin position="1"/>
        <end position="16"/>
    </location>
</feature>
<evidence type="ECO:0000256" key="6">
    <source>
        <dbReference type="ARBA" id="ARBA00023136"/>
    </source>
</evidence>
<name>A0A4V1J398_9ASCO</name>
<keyword evidence="11" id="KW-1185">Reference proteome</keyword>
<evidence type="ECO:0000256" key="2">
    <source>
        <dbReference type="ARBA" id="ARBA00010983"/>
    </source>
</evidence>
<dbReference type="OrthoDB" id="1938156at2759"/>
<reference evidence="11" key="1">
    <citation type="journal article" date="2018" name="Nat. Microbiol.">
        <title>Leveraging single-cell genomics to expand the fungal tree of life.</title>
        <authorList>
            <person name="Ahrendt S.R."/>
            <person name="Quandt C.A."/>
            <person name="Ciobanu D."/>
            <person name="Clum A."/>
            <person name="Salamov A."/>
            <person name="Andreopoulos B."/>
            <person name="Cheng J.F."/>
            <person name="Woyke T."/>
            <person name="Pelin A."/>
            <person name="Henrissat B."/>
            <person name="Reynolds N.K."/>
            <person name="Benny G.L."/>
            <person name="Smith M.E."/>
            <person name="James T.Y."/>
            <person name="Grigoriev I.V."/>
        </authorList>
    </citation>
    <scope>NUCLEOTIDE SEQUENCE [LARGE SCALE GENOMIC DNA]</scope>
    <source>
        <strain evidence="11">Baker2002</strain>
    </source>
</reference>
<keyword evidence="4 9" id="KW-0256">Endoplasmic reticulum</keyword>
<keyword evidence="9" id="KW-0732">Signal</keyword>
<keyword evidence="5 9" id="KW-1133">Transmembrane helix</keyword>
<dbReference type="AlphaFoldDB" id="A0A4V1J398"/>
<dbReference type="InterPro" id="IPR013320">
    <property type="entry name" value="ConA-like_dom_sf"/>
</dbReference>
<protein>
    <submittedName>
        <fullName evidence="10">Calreticulin-domain-containing protein</fullName>
    </submittedName>
</protein>
<feature type="transmembrane region" description="Helical" evidence="9">
    <location>
        <begin position="494"/>
        <end position="515"/>
    </location>
</feature>
<dbReference type="GO" id="GO:0005789">
    <property type="term" value="C:endoplasmic reticulum membrane"/>
    <property type="evidence" value="ECO:0007669"/>
    <property type="project" value="UniProtKB-SubCell"/>
</dbReference>
<evidence type="ECO:0000256" key="7">
    <source>
        <dbReference type="ARBA" id="ARBA00023186"/>
    </source>
</evidence>
<dbReference type="InterPro" id="IPR001580">
    <property type="entry name" value="Calret/calnex"/>
</dbReference>
<evidence type="ECO:0000256" key="5">
    <source>
        <dbReference type="ARBA" id="ARBA00022989"/>
    </source>
</evidence>
<accession>A0A4V1J398</accession>
<proteinExistence type="inferred from homology"/>
<dbReference type="PRINTS" id="PR00626">
    <property type="entry name" value="CALRETICULIN"/>
</dbReference>
<keyword evidence="8" id="KW-1015">Disulfide bond</keyword>
<evidence type="ECO:0000256" key="1">
    <source>
        <dbReference type="ARBA" id="ARBA00004389"/>
    </source>
</evidence>
<feature type="disulfide bond" evidence="8">
    <location>
        <begin position="119"/>
        <end position="151"/>
    </location>
</feature>
<evidence type="ECO:0000256" key="8">
    <source>
        <dbReference type="PIRSR" id="PIRSR601580-3"/>
    </source>
</evidence>
<evidence type="ECO:0000256" key="3">
    <source>
        <dbReference type="ARBA" id="ARBA00022692"/>
    </source>
</evidence>
<dbReference type="GO" id="GO:0006457">
    <property type="term" value="P:protein folding"/>
    <property type="evidence" value="ECO:0007669"/>
    <property type="project" value="InterPro"/>
</dbReference>
<keyword evidence="6 9" id="KW-0472">Membrane</keyword>
<dbReference type="GO" id="GO:0036503">
    <property type="term" value="P:ERAD pathway"/>
    <property type="evidence" value="ECO:0007669"/>
    <property type="project" value="TreeGrafter"/>
</dbReference>
<dbReference type="Gene3D" id="2.60.120.200">
    <property type="match status" value="1"/>
</dbReference>
<dbReference type="PANTHER" id="PTHR11073">
    <property type="entry name" value="CALRETICULIN AND CALNEXIN"/>
    <property type="match status" value="1"/>
</dbReference>
<dbReference type="SUPFAM" id="SSF49899">
    <property type="entry name" value="Concanavalin A-like lectins/glucanases"/>
    <property type="match status" value="2"/>
</dbReference>